<dbReference type="PROSITE" id="PS50206">
    <property type="entry name" value="RHODANESE_3"/>
    <property type="match status" value="1"/>
</dbReference>
<dbReference type="EMBL" id="FQUF01000002">
    <property type="protein sequence ID" value="SHE28145.1"/>
    <property type="molecule type" value="Genomic_DNA"/>
</dbReference>
<dbReference type="InterPro" id="IPR001763">
    <property type="entry name" value="Rhodanese-like_dom"/>
</dbReference>
<protein>
    <submittedName>
        <fullName evidence="2">Rhodanese-related sulfurtransferase</fullName>
    </submittedName>
</protein>
<dbReference type="AlphaFoldDB" id="A0A1M4S7K4"/>
<gene>
    <name evidence="2" type="ORF">SAMN02745249_00098</name>
</gene>
<feature type="domain" description="Rhodanese" evidence="1">
    <location>
        <begin position="16"/>
        <end position="96"/>
    </location>
</feature>
<evidence type="ECO:0000259" key="1">
    <source>
        <dbReference type="PROSITE" id="PS50206"/>
    </source>
</evidence>
<evidence type="ECO:0000313" key="3">
    <source>
        <dbReference type="Proteomes" id="UP000184128"/>
    </source>
</evidence>
<dbReference type="SMART" id="SM00450">
    <property type="entry name" value="RHOD"/>
    <property type="match status" value="1"/>
</dbReference>
<proteinExistence type="predicted"/>
<dbReference type="Pfam" id="PF00581">
    <property type="entry name" value="Rhodanese"/>
    <property type="match status" value="1"/>
</dbReference>
<dbReference type="GO" id="GO:0016740">
    <property type="term" value="F:transferase activity"/>
    <property type="evidence" value="ECO:0007669"/>
    <property type="project" value="UniProtKB-KW"/>
</dbReference>
<dbReference type="STRING" id="1121025.SAMN02745249_00098"/>
<dbReference type="CDD" id="cd00158">
    <property type="entry name" value="RHOD"/>
    <property type="match status" value="1"/>
</dbReference>
<dbReference type="SUPFAM" id="SSF52821">
    <property type="entry name" value="Rhodanese/Cell cycle control phosphatase"/>
    <property type="match status" value="1"/>
</dbReference>
<keyword evidence="2" id="KW-0808">Transferase</keyword>
<sequence>MTKAISISKFSELYKRNEHINILDVREDFEYEMGHIPGAKSKPLSTFPVELDKEKTYYVICQSGGRSSGACQMLTQKGYDVINVEGGMSAWRGEME</sequence>
<accession>A0A1M4S7K4</accession>
<name>A0A1M4S7K4_9LACT</name>
<organism evidence="2 3">
    <name type="scientific">Atopostipes suicloacalis DSM 15692</name>
    <dbReference type="NCBI Taxonomy" id="1121025"/>
    <lineage>
        <taxon>Bacteria</taxon>
        <taxon>Bacillati</taxon>
        <taxon>Bacillota</taxon>
        <taxon>Bacilli</taxon>
        <taxon>Lactobacillales</taxon>
        <taxon>Carnobacteriaceae</taxon>
        <taxon>Atopostipes</taxon>
    </lineage>
</organism>
<dbReference type="RefSeq" id="WP_073294552.1">
    <property type="nucleotide sequence ID" value="NZ_FQUF01000002.1"/>
</dbReference>
<dbReference type="Gene3D" id="3.40.250.10">
    <property type="entry name" value="Rhodanese-like domain"/>
    <property type="match status" value="1"/>
</dbReference>
<dbReference type="PANTHER" id="PTHR43031:SF17">
    <property type="entry name" value="SULFURTRANSFERASE YTWF-RELATED"/>
    <property type="match status" value="1"/>
</dbReference>
<keyword evidence="3" id="KW-1185">Reference proteome</keyword>
<dbReference type="InterPro" id="IPR050229">
    <property type="entry name" value="GlpE_sulfurtransferase"/>
</dbReference>
<reference evidence="2 3" key="1">
    <citation type="submission" date="2016-11" db="EMBL/GenBank/DDBJ databases">
        <authorList>
            <person name="Jaros S."/>
            <person name="Januszkiewicz K."/>
            <person name="Wedrychowicz H."/>
        </authorList>
    </citation>
    <scope>NUCLEOTIDE SEQUENCE [LARGE SCALE GENOMIC DNA]</scope>
    <source>
        <strain evidence="2 3">DSM 15692</strain>
    </source>
</reference>
<dbReference type="PANTHER" id="PTHR43031">
    <property type="entry name" value="FAD-DEPENDENT OXIDOREDUCTASE"/>
    <property type="match status" value="1"/>
</dbReference>
<dbReference type="Proteomes" id="UP000184128">
    <property type="component" value="Unassembled WGS sequence"/>
</dbReference>
<evidence type="ECO:0000313" key="2">
    <source>
        <dbReference type="EMBL" id="SHE28145.1"/>
    </source>
</evidence>
<dbReference type="OrthoDB" id="9800872at2"/>
<dbReference type="InterPro" id="IPR036873">
    <property type="entry name" value="Rhodanese-like_dom_sf"/>
</dbReference>